<dbReference type="Gene3D" id="3.20.20.370">
    <property type="entry name" value="Glycoside hydrolase/deacetylase"/>
    <property type="match status" value="1"/>
</dbReference>
<dbReference type="PANTHER" id="PTHR47561">
    <property type="entry name" value="POLYSACCHARIDE DEACETYLASE FAMILY PROTEIN (AFU_ORTHOLOGUE AFUA_6G05030)"/>
    <property type="match status" value="1"/>
</dbReference>
<accession>A0A1F8C3A0</accession>
<comment type="caution">
    <text evidence="2">The sequence shown here is derived from an EMBL/GenBank/DDBJ whole genome shotgun (WGS) entry which is preliminary data.</text>
</comment>
<sequence length="247" mass="28724">MPTNQISHILTIDFESWILSEKIRGGKLTNNELLHLDDNFVQKSLDKILEILNKYHQKLTFFVCFKLEDLYPGTIEKIIENGHEIGWHGYSHKPITNTKTLKSEIDLSRKYLRKYKIKGFQAPGIMFFKNGYKLLKENGFVYSSSTYGQPQNVIKIDGIVEIPVSTTKNVSFENSFQTTQLNPRSLLQFGLPFGSSYFWSLLGKKFYNHILTKASNKREPVNFFVHNWQITPAWSKSNEYIPDEKES</sequence>
<organism evidence="2 3">
    <name type="scientific">Candidatus Woesebacteria bacterium RIFCSPLOWO2_01_FULL_44_14</name>
    <dbReference type="NCBI Taxonomy" id="1802525"/>
    <lineage>
        <taxon>Bacteria</taxon>
        <taxon>Candidatus Woeseibacteriota</taxon>
    </lineage>
</organism>
<dbReference type="InterPro" id="IPR002509">
    <property type="entry name" value="NODB_dom"/>
</dbReference>
<dbReference type="SUPFAM" id="SSF88713">
    <property type="entry name" value="Glycoside hydrolase/deacetylase"/>
    <property type="match status" value="1"/>
</dbReference>
<reference evidence="2 3" key="1">
    <citation type="journal article" date="2016" name="Nat. Commun.">
        <title>Thousands of microbial genomes shed light on interconnected biogeochemical processes in an aquifer system.</title>
        <authorList>
            <person name="Anantharaman K."/>
            <person name="Brown C.T."/>
            <person name="Hug L.A."/>
            <person name="Sharon I."/>
            <person name="Castelle C.J."/>
            <person name="Probst A.J."/>
            <person name="Thomas B.C."/>
            <person name="Singh A."/>
            <person name="Wilkins M.J."/>
            <person name="Karaoz U."/>
            <person name="Brodie E.L."/>
            <person name="Williams K.H."/>
            <person name="Hubbard S.S."/>
            <person name="Banfield J.F."/>
        </authorList>
    </citation>
    <scope>NUCLEOTIDE SEQUENCE [LARGE SCALE GENOMIC DNA]</scope>
</reference>
<dbReference type="PANTHER" id="PTHR47561:SF1">
    <property type="entry name" value="POLYSACCHARIDE DEACETYLASE FAMILY PROTEIN (AFU_ORTHOLOGUE AFUA_6G05030)"/>
    <property type="match status" value="1"/>
</dbReference>
<dbReference type="GO" id="GO:0005975">
    <property type="term" value="P:carbohydrate metabolic process"/>
    <property type="evidence" value="ECO:0007669"/>
    <property type="project" value="InterPro"/>
</dbReference>
<dbReference type="STRING" id="1802525.A2975_02755"/>
<dbReference type="InterPro" id="IPR011330">
    <property type="entry name" value="Glyco_hydro/deAcase_b/a-brl"/>
</dbReference>
<evidence type="ECO:0000313" key="2">
    <source>
        <dbReference type="EMBL" id="OGM70784.1"/>
    </source>
</evidence>
<dbReference type="Proteomes" id="UP000178429">
    <property type="component" value="Unassembled WGS sequence"/>
</dbReference>
<dbReference type="AlphaFoldDB" id="A0A1F8C3A0"/>
<dbReference type="EMBL" id="MGHL01000002">
    <property type="protein sequence ID" value="OGM70784.1"/>
    <property type="molecule type" value="Genomic_DNA"/>
</dbReference>
<feature type="domain" description="NodB homology" evidence="1">
    <location>
        <begin position="37"/>
        <end position="125"/>
    </location>
</feature>
<evidence type="ECO:0000259" key="1">
    <source>
        <dbReference type="Pfam" id="PF01522"/>
    </source>
</evidence>
<protein>
    <recommendedName>
        <fullName evidence="1">NodB homology domain-containing protein</fullName>
    </recommendedName>
</protein>
<feature type="non-terminal residue" evidence="2">
    <location>
        <position position="247"/>
    </location>
</feature>
<dbReference type="GO" id="GO:0016810">
    <property type="term" value="F:hydrolase activity, acting on carbon-nitrogen (but not peptide) bonds"/>
    <property type="evidence" value="ECO:0007669"/>
    <property type="project" value="InterPro"/>
</dbReference>
<proteinExistence type="predicted"/>
<dbReference type="Pfam" id="PF01522">
    <property type="entry name" value="Polysacc_deac_1"/>
    <property type="match status" value="1"/>
</dbReference>
<evidence type="ECO:0000313" key="3">
    <source>
        <dbReference type="Proteomes" id="UP000178429"/>
    </source>
</evidence>
<gene>
    <name evidence="2" type="ORF">A2975_02755</name>
</gene>
<name>A0A1F8C3A0_9BACT</name>